<dbReference type="EMBL" id="CDSC02000282">
    <property type="protein sequence ID" value="SEH87452.1"/>
    <property type="molecule type" value="Genomic_DNA"/>
</dbReference>
<evidence type="ECO:0000313" key="1">
    <source>
        <dbReference type="EMBL" id="SEH87452.1"/>
    </source>
</evidence>
<dbReference type="Proteomes" id="UP000198988">
    <property type="component" value="Unassembled WGS sequence"/>
</dbReference>
<accession>A0A1H6LFY6</accession>
<sequence length="52" mass="5637">MASLMMSSKVTMKLALPTYFKVVAVLCCPLMLAYYGMTQITMAMAVSITPSP</sequence>
<protein>
    <submittedName>
        <fullName evidence="1">Secreted protein</fullName>
    </submittedName>
</protein>
<gene>
    <name evidence="1" type="ORF">BAZSYMA_ACONTIG24851_0</name>
</gene>
<name>A0A1H6LFY6_9GAMM</name>
<evidence type="ECO:0000313" key="2">
    <source>
        <dbReference type="Proteomes" id="UP000198988"/>
    </source>
</evidence>
<proteinExistence type="predicted"/>
<dbReference type="AlphaFoldDB" id="A0A1H6LFY6"/>
<organism evidence="1 2">
    <name type="scientific">Bathymodiolus azoricus thioautotrophic gill symbiont</name>
    <dbReference type="NCBI Taxonomy" id="235205"/>
    <lineage>
        <taxon>Bacteria</taxon>
        <taxon>Pseudomonadati</taxon>
        <taxon>Pseudomonadota</taxon>
        <taxon>Gammaproteobacteria</taxon>
        <taxon>sulfur-oxidizing symbionts</taxon>
    </lineage>
</organism>
<reference evidence="2" key="1">
    <citation type="submission" date="2016-06" db="EMBL/GenBank/DDBJ databases">
        <authorList>
            <person name="Petersen J."/>
            <person name="Sayavedra L."/>
        </authorList>
    </citation>
    <scope>NUCLEOTIDE SEQUENCE [LARGE SCALE GENOMIC DNA]</scope>
    <source>
        <strain evidence="2">BazSymA</strain>
    </source>
</reference>